<dbReference type="AlphaFoldDB" id="A0A8H7S831"/>
<dbReference type="EMBL" id="JAEPRB010000054">
    <property type="protein sequence ID" value="KAG2223788.1"/>
    <property type="molecule type" value="Genomic_DNA"/>
</dbReference>
<dbReference type="InterPro" id="IPR036903">
    <property type="entry name" value="Nup98_auto-Pept-S59_dom_sf"/>
</dbReference>
<comment type="similarity">
    <text evidence="2">Belongs to the nucleoporin GLFG family.</text>
</comment>
<dbReference type="OrthoDB" id="3797628at2759"/>
<keyword evidence="4" id="KW-0677">Repeat</keyword>
<dbReference type="Pfam" id="PF04096">
    <property type="entry name" value="Nucleoporin2"/>
    <property type="match status" value="1"/>
</dbReference>
<feature type="region of interest" description="Disordered" evidence="10">
    <location>
        <begin position="290"/>
        <end position="401"/>
    </location>
</feature>
<feature type="compositionally biased region" description="Low complexity" evidence="10">
    <location>
        <begin position="212"/>
        <end position="227"/>
    </location>
</feature>
<feature type="compositionally biased region" description="Low complexity" evidence="10">
    <location>
        <begin position="356"/>
        <end position="365"/>
    </location>
</feature>
<feature type="compositionally biased region" description="Gly residues" evidence="10">
    <location>
        <begin position="228"/>
        <end position="239"/>
    </location>
</feature>
<dbReference type="PANTHER" id="PTHR23198:SF6">
    <property type="entry name" value="NUCLEAR PORE COMPLEX PROTEIN NUP98-NUP96"/>
    <property type="match status" value="1"/>
</dbReference>
<dbReference type="GO" id="GO:0008139">
    <property type="term" value="F:nuclear localization sequence binding"/>
    <property type="evidence" value="ECO:0007669"/>
    <property type="project" value="TreeGrafter"/>
</dbReference>
<evidence type="ECO:0000256" key="2">
    <source>
        <dbReference type="ARBA" id="ARBA00008926"/>
    </source>
</evidence>
<comment type="subcellular location">
    <subcellularLocation>
        <location evidence="1">Nucleus</location>
        <location evidence="1">Nuclear pore complex</location>
    </subcellularLocation>
</comment>
<dbReference type="GO" id="GO:0006606">
    <property type="term" value="P:protein import into nucleus"/>
    <property type="evidence" value="ECO:0007669"/>
    <property type="project" value="TreeGrafter"/>
</dbReference>
<dbReference type="Proteomes" id="UP000646827">
    <property type="component" value="Unassembled WGS sequence"/>
</dbReference>
<feature type="region of interest" description="Disordered" evidence="10">
    <location>
        <begin position="648"/>
        <end position="694"/>
    </location>
</feature>
<dbReference type="FunFam" id="3.30.1610.10:FF:000003">
    <property type="entry name" value="Nucleoporin SONB, putative"/>
    <property type="match status" value="1"/>
</dbReference>
<feature type="domain" description="Peptidase S59" evidence="11">
    <location>
        <begin position="712"/>
        <end position="854"/>
    </location>
</feature>
<dbReference type="GO" id="GO:0003723">
    <property type="term" value="F:RNA binding"/>
    <property type="evidence" value="ECO:0007669"/>
    <property type="project" value="TreeGrafter"/>
</dbReference>
<evidence type="ECO:0000256" key="7">
    <source>
        <dbReference type="ARBA" id="ARBA00023010"/>
    </source>
</evidence>
<feature type="region of interest" description="Disordered" evidence="10">
    <location>
        <begin position="163"/>
        <end position="239"/>
    </location>
</feature>
<evidence type="ECO:0000313" key="13">
    <source>
        <dbReference type="Proteomes" id="UP000646827"/>
    </source>
</evidence>
<evidence type="ECO:0000256" key="10">
    <source>
        <dbReference type="SAM" id="MobiDB-lite"/>
    </source>
</evidence>
<dbReference type="GO" id="GO:0017056">
    <property type="term" value="F:structural constituent of nuclear pore"/>
    <property type="evidence" value="ECO:0007669"/>
    <property type="project" value="InterPro"/>
</dbReference>
<feature type="compositionally biased region" description="Polar residues" evidence="10">
    <location>
        <begin position="346"/>
        <end position="355"/>
    </location>
</feature>
<dbReference type="InterPro" id="IPR037665">
    <property type="entry name" value="Nucleoporin_S59-like"/>
</dbReference>
<evidence type="ECO:0000313" key="12">
    <source>
        <dbReference type="EMBL" id="KAG2223788.1"/>
    </source>
</evidence>
<evidence type="ECO:0000256" key="9">
    <source>
        <dbReference type="ARBA" id="ARBA00023242"/>
    </source>
</evidence>
<feature type="compositionally biased region" description="Gly residues" evidence="10">
    <location>
        <begin position="366"/>
        <end position="376"/>
    </location>
</feature>
<evidence type="ECO:0000256" key="8">
    <source>
        <dbReference type="ARBA" id="ARBA00023132"/>
    </source>
</evidence>
<keyword evidence="9" id="KW-0539">Nucleus</keyword>
<dbReference type="GO" id="GO:0051028">
    <property type="term" value="P:mRNA transport"/>
    <property type="evidence" value="ECO:0007669"/>
    <property type="project" value="UniProtKB-KW"/>
</dbReference>
<name>A0A8H7S831_9FUNG</name>
<feature type="compositionally biased region" description="Low complexity" evidence="10">
    <location>
        <begin position="656"/>
        <end position="678"/>
    </location>
</feature>
<dbReference type="GO" id="GO:0044614">
    <property type="term" value="C:nuclear pore cytoplasmic filaments"/>
    <property type="evidence" value="ECO:0007669"/>
    <property type="project" value="TreeGrafter"/>
</dbReference>
<comment type="caution">
    <text evidence="12">The sequence shown here is derived from an EMBL/GenBank/DDBJ whole genome shotgun (WGS) entry which is preliminary data.</text>
</comment>
<dbReference type="GO" id="GO:0000973">
    <property type="term" value="P:post-transcriptional tethering of RNA polymerase II gene DNA at nuclear periphery"/>
    <property type="evidence" value="ECO:0007669"/>
    <property type="project" value="TreeGrafter"/>
</dbReference>
<dbReference type="FunFam" id="1.10.10.2360:FF:000001">
    <property type="entry name" value="Nuclear pore complex protein Nup98-Nup96"/>
    <property type="match status" value="1"/>
</dbReference>
<keyword evidence="8" id="KW-0906">Nuclear pore complex</keyword>
<evidence type="ECO:0000256" key="1">
    <source>
        <dbReference type="ARBA" id="ARBA00004567"/>
    </source>
</evidence>
<feature type="compositionally biased region" description="Low complexity" evidence="10">
    <location>
        <begin position="525"/>
        <end position="534"/>
    </location>
</feature>
<evidence type="ECO:0000259" key="11">
    <source>
        <dbReference type="PROSITE" id="PS51434"/>
    </source>
</evidence>
<reference evidence="12 13" key="1">
    <citation type="submission" date="2020-12" db="EMBL/GenBank/DDBJ databases">
        <title>Metabolic potential, ecology and presence of endohyphal bacteria is reflected in genomic diversity of Mucoromycotina.</title>
        <authorList>
            <person name="Muszewska A."/>
            <person name="Okrasinska A."/>
            <person name="Steczkiewicz K."/>
            <person name="Drgas O."/>
            <person name="Orlowska M."/>
            <person name="Perlinska-Lenart U."/>
            <person name="Aleksandrzak-Piekarczyk T."/>
            <person name="Szatraj K."/>
            <person name="Zielenkiewicz U."/>
            <person name="Pilsyk S."/>
            <person name="Malc E."/>
            <person name="Mieczkowski P."/>
            <person name="Kruszewska J.S."/>
            <person name="Biernat P."/>
            <person name="Pawlowska J."/>
        </authorList>
    </citation>
    <scope>NUCLEOTIDE SEQUENCE [LARGE SCALE GENOMIC DNA]</scope>
    <source>
        <strain evidence="12 13">CBS 142.35</strain>
    </source>
</reference>
<keyword evidence="7" id="KW-0811">Translocation</keyword>
<organism evidence="12 13">
    <name type="scientific">Circinella minor</name>
    <dbReference type="NCBI Taxonomy" id="1195481"/>
    <lineage>
        <taxon>Eukaryota</taxon>
        <taxon>Fungi</taxon>
        <taxon>Fungi incertae sedis</taxon>
        <taxon>Mucoromycota</taxon>
        <taxon>Mucoromycotina</taxon>
        <taxon>Mucoromycetes</taxon>
        <taxon>Mucorales</taxon>
        <taxon>Lichtheimiaceae</taxon>
        <taxon>Circinella</taxon>
    </lineage>
</organism>
<dbReference type="SUPFAM" id="SSF82215">
    <property type="entry name" value="C-terminal autoproteolytic domain of nucleoporin nup98"/>
    <property type="match status" value="1"/>
</dbReference>
<evidence type="ECO:0000256" key="6">
    <source>
        <dbReference type="ARBA" id="ARBA00022927"/>
    </source>
</evidence>
<dbReference type="InterPro" id="IPR007230">
    <property type="entry name" value="Nup98_auto-Pept-S59_dom"/>
</dbReference>
<dbReference type="Gene3D" id="3.30.1610.10">
    <property type="entry name" value="Peptidase S59, nucleoporin"/>
    <property type="match status" value="1"/>
</dbReference>
<dbReference type="PANTHER" id="PTHR23198">
    <property type="entry name" value="NUCLEOPORIN"/>
    <property type="match status" value="1"/>
</dbReference>
<keyword evidence="13" id="KW-1185">Reference proteome</keyword>
<feature type="compositionally biased region" description="Low complexity" evidence="10">
    <location>
        <begin position="172"/>
        <end position="198"/>
    </location>
</feature>
<dbReference type="Gene3D" id="1.10.10.2360">
    <property type="match status" value="1"/>
</dbReference>
<feature type="region of interest" description="Disordered" evidence="10">
    <location>
        <begin position="525"/>
        <end position="557"/>
    </location>
</feature>
<protein>
    <recommendedName>
        <fullName evidence="11">Peptidase S59 domain-containing protein</fullName>
    </recommendedName>
</protein>
<proteinExistence type="inferred from homology"/>
<keyword evidence="5" id="KW-0509">mRNA transport</keyword>
<sequence length="854" mass="84802">MLIILGSTPATSGFGAGANTQAAGGGGLFGQSRTSAFGQPATSTTGGVFGGAATSSAPGAFGQQTQQSAFGAGGMGGSAFGAQQGAPGGNQGTAVADFTATTDRDIATGTNNFFQTITAMPQYRSYSLEELRLQDYAQNRKNSGAAGAPAAGGFGSTATGGFGTGATGGFGQQQQPGSTPFGQSAGTSAFGQQQQPAAGGFGAGATGGGLFGQPQQQQQGTPAFGSSTTGGFGTGATSGGFGATSGTTGGFGSAGGFGATAGNAAKPLFGGSQPATGGFGAASTTPAFGAGATTGGFGQPNQQQQTGGFGGGFGAKPSGTATTGGFGQTTGGFGTGAGGFGSTATNKPASSFSFNTPGTQTSAGATTGGFGAGGFGAQQPATGGFGGAGTQQTSLFGGNKPATSAPLFGGAQSATGGFGVGTGGTAGATGGFGSSSLFNQKPATGGLTGGTGLFNNQSTTGGFGGGFGTQPQGTSSFTLPATGGLTSFGANGLQPGQQQPMIATVDNKPYGSNPLFDTTKIGATAASSTTNGTNKQGPSAVALDSSNKKPTSAHRPMAPRVVSKIKLRGFSLGPAGRTSPSKKMSSLEGLSDDAVLGPNAFSTRSANKKLVFEKDVDTADIASLLTKKDEKPPLIFDPKLEMIARKKELEREKQQASASPSSSTSLVGAGVSTSSSTSNIPAPGAPVRGESSSSSVGARFVSNSAYSATTTSQGYYSSPTLETLQSMTNEELKRVDNFMVGRRGYGEVRFDEPVDLSGLDLYDIMGTIVILEEKSVVIYPDESTKAPRGSALNVPATVKLENCYALDKESRRPIKDPENPRFRSFYDRLRNRQGVEFVDYDIETGTWSFKVEFF</sequence>
<evidence type="ECO:0000256" key="5">
    <source>
        <dbReference type="ARBA" id="ARBA00022816"/>
    </source>
</evidence>
<dbReference type="GO" id="GO:0034398">
    <property type="term" value="P:telomere tethering at nuclear periphery"/>
    <property type="evidence" value="ECO:0007669"/>
    <property type="project" value="TreeGrafter"/>
</dbReference>
<feature type="compositionally biased region" description="Gly residues" evidence="10">
    <location>
        <begin position="199"/>
        <end position="211"/>
    </location>
</feature>
<keyword evidence="6" id="KW-0653">Protein transport</keyword>
<accession>A0A8H7S831</accession>
<evidence type="ECO:0000256" key="3">
    <source>
        <dbReference type="ARBA" id="ARBA00022448"/>
    </source>
</evidence>
<dbReference type="PROSITE" id="PS51434">
    <property type="entry name" value="NUP_C"/>
    <property type="match status" value="1"/>
</dbReference>
<evidence type="ECO:0000256" key="4">
    <source>
        <dbReference type="ARBA" id="ARBA00022737"/>
    </source>
</evidence>
<gene>
    <name evidence="12" type="ORF">INT45_001922</name>
</gene>
<feature type="compositionally biased region" description="Gly residues" evidence="10">
    <location>
        <begin position="322"/>
        <end position="341"/>
    </location>
</feature>
<dbReference type="GO" id="GO:0006405">
    <property type="term" value="P:RNA export from nucleus"/>
    <property type="evidence" value="ECO:0007669"/>
    <property type="project" value="TreeGrafter"/>
</dbReference>
<keyword evidence="3" id="KW-0813">Transport</keyword>